<feature type="region of interest" description="Disordered" evidence="1">
    <location>
        <begin position="1"/>
        <end position="140"/>
    </location>
</feature>
<feature type="compositionally biased region" description="Basic and acidic residues" evidence="1">
    <location>
        <begin position="32"/>
        <end position="75"/>
    </location>
</feature>
<organism evidence="2 3">
    <name type="scientific">Agromyces marinus</name>
    <dbReference type="NCBI Taxonomy" id="1389020"/>
    <lineage>
        <taxon>Bacteria</taxon>
        <taxon>Bacillati</taxon>
        <taxon>Actinomycetota</taxon>
        <taxon>Actinomycetes</taxon>
        <taxon>Micrococcales</taxon>
        <taxon>Microbacteriaceae</taxon>
        <taxon>Agromyces</taxon>
    </lineage>
</organism>
<protein>
    <submittedName>
        <fullName evidence="2">Uncharacterized protein</fullName>
    </submittedName>
</protein>
<sequence length="207" mass="21382">MRVRVHGQDLAGRGDEFDLAKGVDGQAVGAHEPADAAAEHEPADPHVARVARGDAEPVRCERRRDVAPVRARPDVDDAVGADLDRGEVGQVDDDAPVTGSDPCPPERTVNATPAATADRTARPTSEADPGRTTASGVPWPAKTCAPASYSVEPGACTRPGIRSLSSLTNDMGVSLAAASDIRHPAGVAGRGPAASPTRRSGGPRRRR</sequence>
<gene>
    <name evidence="2" type="ORF">GCM10025870_17400</name>
</gene>
<feature type="compositionally biased region" description="Basic and acidic residues" evidence="1">
    <location>
        <begin position="12"/>
        <end position="21"/>
    </location>
</feature>
<feature type="region of interest" description="Disordered" evidence="1">
    <location>
        <begin position="182"/>
        <end position="207"/>
    </location>
</feature>
<dbReference type="Proteomes" id="UP001321477">
    <property type="component" value="Chromosome"/>
</dbReference>
<evidence type="ECO:0000313" key="2">
    <source>
        <dbReference type="EMBL" id="BDZ54667.1"/>
    </source>
</evidence>
<feature type="compositionally biased region" description="Low complexity" evidence="1">
    <location>
        <begin position="111"/>
        <end position="124"/>
    </location>
</feature>
<evidence type="ECO:0000313" key="3">
    <source>
        <dbReference type="Proteomes" id="UP001321477"/>
    </source>
</evidence>
<accession>A0ABM8H1K4</accession>
<name>A0ABM8H1K4_9MICO</name>
<dbReference type="EMBL" id="AP027734">
    <property type="protein sequence ID" value="BDZ54667.1"/>
    <property type="molecule type" value="Genomic_DNA"/>
</dbReference>
<evidence type="ECO:0000256" key="1">
    <source>
        <dbReference type="SAM" id="MobiDB-lite"/>
    </source>
</evidence>
<reference evidence="3" key="1">
    <citation type="journal article" date="2019" name="Int. J. Syst. Evol. Microbiol.">
        <title>The Global Catalogue of Microorganisms (GCM) 10K type strain sequencing project: providing services to taxonomists for standard genome sequencing and annotation.</title>
        <authorList>
            <consortium name="The Broad Institute Genomics Platform"/>
            <consortium name="The Broad Institute Genome Sequencing Center for Infectious Disease"/>
            <person name="Wu L."/>
            <person name="Ma J."/>
        </authorList>
    </citation>
    <scope>NUCLEOTIDE SEQUENCE [LARGE SCALE GENOMIC DNA]</scope>
    <source>
        <strain evidence="3">NBRC 109019</strain>
    </source>
</reference>
<proteinExistence type="predicted"/>
<keyword evidence="3" id="KW-1185">Reference proteome</keyword>